<dbReference type="RefSeq" id="WP_145203657.1">
    <property type="nucleotide sequence ID" value="NZ_CP036434.1"/>
</dbReference>
<keyword evidence="2" id="KW-0808">Transferase</keyword>
<dbReference type="EC" id="2.7.6.5" evidence="2"/>
<dbReference type="Gene3D" id="1.10.3210.10">
    <property type="entry name" value="Hypothetical protein af1432"/>
    <property type="match status" value="1"/>
</dbReference>
<proteinExistence type="predicted"/>
<dbReference type="PANTHER" id="PTHR46246">
    <property type="entry name" value="GUANOSINE-3',5'-BIS(DIPHOSPHATE) 3'-PYROPHOSPHOHYDROLASE MESH1"/>
    <property type="match status" value="1"/>
</dbReference>
<dbReference type="OrthoDB" id="272476at2"/>
<evidence type="ECO:0000313" key="3">
    <source>
        <dbReference type="Proteomes" id="UP000320390"/>
    </source>
</evidence>
<dbReference type="GO" id="GO:0008893">
    <property type="term" value="F:guanosine-3',5'-bis(diphosphate) 3'-diphosphatase activity"/>
    <property type="evidence" value="ECO:0007669"/>
    <property type="project" value="TreeGrafter"/>
</dbReference>
<evidence type="ECO:0000313" key="2">
    <source>
        <dbReference type="EMBL" id="QDV09390.1"/>
    </source>
</evidence>
<dbReference type="AlphaFoldDB" id="A0A518EZ66"/>
<reference evidence="2 3" key="1">
    <citation type="submission" date="2019-02" db="EMBL/GenBank/DDBJ databases">
        <title>Deep-cultivation of Planctomycetes and their phenomic and genomic characterization uncovers novel biology.</title>
        <authorList>
            <person name="Wiegand S."/>
            <person name="Jogler M."/>
            <person name="Boedeker C."/>
            <person name="Pinto D."/>
            <person name="Vollmers J."/>
            <person name="Rivas-Marin E."/>
            <person name="Kohn T."/>
            <person name="Peeters S.H."/>
            <person name="Heuer A."/>
            <person name="Rast P."/>
            <person name="Oberbeckmann S."/>
            <person name="Bunk B."/>
            <person name="Jeske O."/>
            <person name="Meyerdierks A."/>
            <person name="Storesund J.E."/>
            <person name="Kallscheuer N."/>
            <person name="Luecker S."/>
            <person name="Lage O.M."/>
            <person name="Pohl T."/>
            <person name="Merkel B.J."/>
            <person name="Hornburger P."/>
            <person name="Mueller R.-W."/>
            <person name="Bruemmer F."/>
            <person name="Labrenz M."/>
            <person name="Spormann A.M."/>
            <person name="Op den Camp H."/>
            <person name="Overmann J."/>
            <person name="Amann R."/>
            <person name="Jetten M.S.M."/>
            <person name="Mascher T."/>
            <person name="Medema M.H."/>
            <person name="Devos D.P."/>
            <person name="Kaster A.-K."/>
            <person name="Ovreas L."/>
            <person name="Rohde M."/>
            <person name="Galperin M.Y."/>
            <person name="Jogler C."/>
        </authorList>
    </citation>
    <scope>NUCLEOTIDE SEQUENCE [LARGE SCALE GENOMIC DNA]</scope>
    <source>
        <strain evidence="2 3">Poly30</strain>
    </source>
</reference>
<dbReference type="GO" id="GO:0016301">
    <property type="term" value="F:kinase activity"/>
    <property type="evidence" value="ECO:0007669"/>
    <property type="project" value="UniProtKB-KW"/>
</dbReference>
<gene>
    <name evidence="2" type="primary">relA</name>
    <name evidence="2" type="ORF">Poly30_49480</name>
</gene>
<dbReference type="GO" id="GO:0008728">
    <property type="term" value="F:GTP diphosphokinase activity"/>
    <property type="evidence" value="ECO:0007669"/>
    <property type="project" value="UniProtKB-EC"/>
</dbReference>
<keyword evidence="3" id="KW-1185">Reference proteome</keyword>
<dbReference type="EMBL" id="CP036434">
    <property type="protein sequence ID" value="QDV09390.1"/>
    <property type="molecule type" value="Genomic_DNA"/>
</dbReference>
<feature type="domain" description="HD/PDEase" evidence="1">
    <location>
        <begin position="32"/>
        <end position="139"/>
    </location>
</feature>
<organism evidence="2 3">
    <name type="scientific">Saltatorellus ferox</name>
    <dbReference type="NCBI Taxonomy" id="2528018"/>
    <lineage>
        <taxon>Bacteria</taxon>
        <taxon>Pseudomonadati</taxon>
        <taxon>Planctomycetota</taxon>
        <taxon>Planctomycetia</taxon>
        <taxon>Planctomycetia incertae sedis</taxon>
        <taxon>Saltatorellus</taxon>
    </lineage>
</organism>
<dbReference type="InterPro" id="IPR003607">
    <property type="entry name" value="HD/PDEase_dom"/>
</dbReference>
<dbReference type="Pfam" id="PF13328">
    <property type="entry name" value="HD_4"/>
    <property type="match status" value="1"/>
</dbReference>
<accession>A0A518EZ66</accession>
<sequence>MTSASNEHFSDQVELALRISMEAHAGQTRKGQLTPYVTHPIHVALLLARAGADDLTLQAALLHDVVEDCEGWTLEGVETLFGAEVARTVCDLTEDMRGSWESRKQAALDQVAEMEGRSLAVKTADKLHNMQTLLASLSAAPNPSSVWDHFSRGPGPTIGYARQLAEALMTRLREVGEFEPLGEELLEVVDRLERFVP</sequence>
<protein>
    <submittedName>
        <fullName evidence="2">GTP pyrophosphokinase</fullName>
        <ecNumber evidence="2">2.7.6.5</ecNumber>
    </submittedName>
</protein>
<dbReference type="Proteomes" id="UP000320390">
    <property type="component" value="Chromosome"/>
</dbReference>
<dbReference type="PANTHER" id="PTHR46246:SF1">
    <property type="entry name" value="GUANOSINE-3',5'-BIS(DIPHOSPHATE) 3'-PYROPHOSPHOHYDROLASE MESH1"/>
    <property type="match status" value="1"/>
</dbReference>
<evidence type="ECO:0000259" key="1">
    <source>
        <dbReference type="SMART" id="SM00471"/>
    </source>
</evidence>
<dbReference type="CDD" id="cd00077">
    <property type="entry name" value="HDc"/>
    <property type="match status" value="1"/>
</dbReference>
<dbReference type="SUPFAM" id="SSF109604">
    <property type="entry name" value="HD-domain/PDEase-like"/>
    <property type="match status" value="1"/>
</dbReference>
<dbReference type="SMART" id="SM00471">
    <property type="entry name" value="HDc"/>
    <property type="match status" value="1"/>
</dbReference>
<keyword evidence="2" id="KW-0418">Kinase</keyword>
<dbReference type="InterPro" id="IPR052194">
    <property type="entry name" value="MESH1"/>
</dbReference>
<name>A0A518EZ66_9BACT</name>